<comment type="caution">
    <text evidence="2">The sequence shown here is derived from an EMBL/GenBank/DDBJ whole genome shotgun (WGS) entry which is preliminary data.</text>
</comment>
<protein>
    <submittedName>
        <fullName evidence="2">Uncharacterized protein</fullName>
    </submittedName>
</protein>
<dbReference type="EMBL" id="MGFX01000001">
    <property type="protein sequence ID" value="OGM16012.1"/>
    <property type="molecule type" value="Genomic_DNA"/>
</dbReference>
<feature type="region of interest" description="Disordered" evidence="1">
    <location>
        <begin position="54"/>
        <end position="77"/>
    </location>
</feature>
<name>A0A1F7XLU5_9BACT</name>
<gene>
    <name evidence="2" type="ORF">A2V97_04580</name>
</gene>
<accession>A0A1F7XLU5</accession>
<reference evidence="2 3" key="1">
    <citation type="journal article" date="2016" name="Nat. Commun.">
        <title>Thousands of microbial genomes shed light on interconnected biogeochemical processes in an aquifer system.</title>
        <authorList>
            <person name="Anantharaman K."/>
            <person name="Brown C.T."/>
            <person name="Hug L.A."/>
            <person name="Sharon I."/>
            <person name="Castelle C.J."/>
            <person name="Probst A.J."/>
            <person name="Thomas B.C."/>
            <person name="Singh A."/>
            <person name="Wilkins M.J."/>
            <person name="Karaoz U."/>
            <person name="Brodie E.L."/>
            <person name="Williams K.H."/>
            <person name="Hubbard S.S."/>
            <person name="Banfield J.F."/>
        </authorList>
    </citation>
    <scope>NUCLEOTIDE SEQUENCE [LARGE SCALE GENOMIC DNA]</scope>
</reference>
<evidence type="ECO:0000256" key="1">
    <source>
        <dbReference type="SAM" id="MobiDB-lite"/>
    </source>
</evidence>
<evidence type="ECO:0000313" key="3">
    <source>
        <dbReference type="Proteomes" id="UP000177382"/>
    </source>
</evidence>
<evidence type="ECO:0000313" key="2">
    <source>
        <dbReference type="EMBL" id="OGM16012.1"/>
    </source>
</evidence>
<sequence length="184" mass="21232">MLAEIRNGDLTGLLQRRAESQSQAAREKDFRQQVYERIKGVLSKAEKILNNFSVVPPERGGDPGRVSQPHRLSPPVSFTNENQVVQVRLRELVQGHGYKTRRYLMDPDHAEEARSRYGVRVELVDDSLPQGDRILFDLHPHMIKTWDGRQLQWRKGEAPDLHEIEVVEMLVEQIGKKLPTPQRV</sequence>
<dbReference type="Proteomes" id="UP000177382">
    <property type="component" value="Unassembled WGS sequence"/>
</dbReference>
<proteinExistence type="predicted"/>
<organism evidence="2 3">
    <name type="scientific">Candidatus Woesebacteria bacterium RBG_16_42_24</name>
    <dbReference type="NCBI Taxonomy" id="1802485"/>
    <lineage>
        <taxon>Bacteria</taxon>
        <taxon>Candidatus Woeseibacteriota</taxon>
    </lineage>
</organism>
<dbReference type="AlphaFoldDB" id="A0A1F7XLU5"/>